<sequence>MSVTDLDKRLSLAEFAARIESGMTVGIGGWGARRKPMALVRALLRTDVTDLTVVSCGGPDVGLLAAAGRIRKLVAPFVTLDSVPLEPHFRAAREAGALQFEEWDESMFLWGLTAAAHRLPFMPVRGGLGSDIPRRNPRLRTVTSPYEDGEELLAAPALTLDVALVHMNRADVRGNGQSLGPDPYFDDLFTEAAERAYLSCEQVVERFTGPPQSLLVQRQNVTGVLHTPRGAHFTSCAPDYARDEAFQRAYVRAAGEPDAWREFEARFLTGDEAAYQRAVEAHCAREGAAR</sequence>
<dbReference type="SUPFAM" id="SSF100950">
    <property type="entry name" value="NagB/RpiA/CoA transferase-like"/>
    <property type="match status" value="1"/>
</dbReference>
<dbReference type="GO" id="GO:0016740">
    <property type="term" value="F:transferase activity"/>
    <property type="evidence" value="ECO:0007669"/>
    <property type="project" value="UniProtKB-KW"/>
</dbReference>
<dbReference type="InterPro" id="IPR004165">
    <property type="entry name" value="CoA_trans_fam_I"/>
</dbReference>
<dbReference type="SMART" id="SM00882">
    <property type="entry name" value="CoA_trans"/>
    <property type="match status" value="1"/>
</dbReference>
<name>A0ABS3XF65_9ACTN</name>
<dbReference type="InterPro" id="IPR037171">
    <property type="entry name" value="NagB/RpiA_transferase-like"/>
</dbReference>
<keyword evidence="2" id="KW-0808">Transferase</keyword>
<gene>
    <name evidence="2" type="ORF">ITI46_20490</name>
</gene>
<dbReference type="Gene3D" id="3.30.30.40">
    <property type="match status" value="1"/>
</dbReference>
<evidence type="ECO:0000313" key="3">
    <source>
        <dbReference type="Proteomes" id="UP001519064"/>
    </source>
</evidence>
<organism evidence="2 3">
    <name type="scientific">Streptomyces oryzae</name>
    <dbReference type="NCBI Taxonomy" id="1434886"/>
    <lineage>
        <taxon>Bacteria</taxon>
        <taxon>Bacillati</taxon>
        <taxon>Actinomycetota</taxon>
        <taxon>Actinomycetes</taxon>
        <taxon>Kitasatosporales</taxon>
        <taxon>Streptomycetaceae</taxon>
        <taxon>Streptomyces</taxon>
    </lineage>
</organism>
<reference evidence="2 3" key="1">
    <citation type="submission" date="2020-11" db="EMBL/GenBank/DDBJ databases">
        <title>Streptomyces spirodelae sp. nov., isolated from duckweed.</title>
        <authorList>
            <person name="Saimee Y."/>
            <person name="Duangmal K."/>
        </authorList>
    </citation>
    <scope>NUCLEOTIDE SEQUENCE [LARGE SCALE GENOMIC DNA]</scope>
    <source>
        <strain evidence="2 3">S16-07</strain>
    </source>
</reference>
<dbReference type="Pfam" id="PF01144">
    <property type="entry name" value="CoA_trans"/>
    <property type="match status" value="1"/>
</dbReference>
<dbReference type="EMBL" id="JADKMA010000107">
    <property type="protein sequence ID" value="MBO8194024.1"/>
    <property type="molecule type" value="Genomic_DNA"/>
</dbReference>
<dbReference type="PANTHER" id="PTHR43293:SF3">
    <property type="entry name" value="CHOLESTEROL RING-CLEAVING HYDROLASE IPDB SUBUNIT"/>
    <property type="match status" value="1"/>
</dbReference>
<protein>
    <submittedName>
        <fullName evidence="2">CoA transferase subunit A</fullName>
    </submittedName>
</protein>
<comment type="caution">
    <text evidence="2">The sequence shown here is derived from an EMBL/GenBank/DDBJ whole genome shotgun (WGS) entry which is preliminary data.</text>
</comment>
<comment type="similarity">
    <text evidence="1">Belongs to the 3-oxoacid CoA-transferase subunit B family.</text>
</comment>
<dbReference type="Gene3D" id="3.40.1080.10">
    <property type="entry name" value="Glutaconate Coenzyme A-transferase"/>
    <property type="match status" value="1"/>
</dbReference>
<dbReference type="PANTHER" id="PTHR43293">
    <property type="entry name" value="ACETATE COA-TRANSFERASE YDIF"/>
    <property type="match status" value="1"/>
</dbReference>
<accession>A0ABS3XF65</accession>
<evidence type="ECO:0000256" key="1">
    <source>
        <dbReference type="ARBA" id="ARBA00007047"/>
    </source>
</evidence>
<keyword evidence="3" id="KW-1185">Reference proteome</keyword>
<dbReference type="Proteomes" id="UP001519064">
    <property type="component" value="Unassembled WGS sequence"/>
</dbReference>
<proteinExistence type="inferred from homology"/>
<evidence type="ECO:0000313" key="2">
    <source>
        <dbReference type="EMBL" id="MBO8194024.1"/>
    </source>
</evidence>